<protein>
    <submittedName>
        <fullName evidence="7">U5 small nuclear ribonucleoprotein</fullName>
    </submittedName>
</protein>
<keyword evidence="4" id="KW-0508">mRNA splicing</keyword>
<keyword evidence="7" id="KW-0687">Ribonucleoprotein</keyword>
<evidence type="ECO:0000256" key="4">
    <source>
        <dbReference type="ARBA" id="ARBA00023187"/>
    </source>
</evidence>
<dbReference type="EMBL" id="JAAAIM010000010">
    <property type="protein sequence ID" value="KAG0298369.1"/>
    <property type="molecule type" value="Genomic_DNA"/>
</dbReference>
<dbReference type="SUPFAM" id="SSF50978">
    <property type="entry name" value="WD40 repeat-like"/>
    <property type="match status" value="1"/>
</dbReference>
<dbReference type="Pfam" id="PF00400">
    <property type="entry name" value="WD40"/>
    <property type="match status" value="6"/>
</dbReference>
<dbReference type="PANTHER" id="PTHR44006:SF1">
    <property type="entry name" value="U5 SMALL NUCLEAR RIBONUCLEOPROTEIN 40 KDA PROTEIN"/>
    <property type="match status" value="1"/>
</dbReference>
<evidence type="ECO:0000256" key="3">
    <source>
        <dbReference type="ARBA" id="ARBA00022737"/>
    </source>
</evidence>
<feature type="repeat" description="WD" evidence="5">
    <location>
        <begin position="84"/>
        <end position="116"/>
    </location>
</feature>
<dbReference type="InterPro" id="IPR001680">
    <property type="entry name" value="WD40_rpt"/>
</dbReference>
<dbReference type="PANTHER" id="PTHR44006">
    <property type="entry name" value="U5 SMALL NUCLEAR RIBONUCLEOPROTEIN 40 KDA PROTEIN"/>
    <property type="match status" value="1"/>
</dbReference>
<evidence type="ECO:0000256" key="5">
    <source>
        <dbReference type="PROSITE-ProRule" id="PRU00221"/>
    </source>
</evidence>
<dbReference type="PROSITE" id="PS50082">
    <property type="entry name" value="WD_REPEATS_2"/>
    <property type="match status" value="6"/>
</dbReference>
<name>A0ABQ7KGW6_9FUNG</name>
<dbReference type="Gene3D" id="2.130.10.10">
    <property type="entry name" value="YVTN repeat-like/Quinoprotein amine dehydrogenase"/>
    <property type="match status" value="1"/>
</dbReference>
<feature type="region of interest" description="Disordered" evidence="6">
    <location>
        <begin position="1"/>
        <end position="30"/>
    </location>
</feature>
<organism evidence="7 8">
    <name type="scientific">Linnemannia gamsii</name>
    <dbReference type="NCBI Taxonomy" id="64522"/>
    <lineage>
        <taxon>Eukaryota</taxon>
        <taxon>Fungi</taxon>
        <taxon>Fungi incertae sedis</taxon>
        <taxon>Mucoromycota</taxon>
        <taxon>Mortierellomycotina</taxon>
        <taxon>Mortierellomycetes</taxon>
        <taxon>Mortierellales</taxon>
        <taxon>Mortierellaceae</taxon>
        <taxon>Linnemannia</taxon>
    </lineage>
</organism>
<keyword evidence="1 5" id="KW-0853">WD repeat</keyword>
<dbReference type="InterPro" id="IPR020472">
    <property type="entry name" value="WD40_PAC1"/>
</dbReference>
<reference evidence="7 8" key="1">
    <citation type="journal article" date="2020" name="Fungal Divers.">
        <title>Resolving the Mortierellaceae phylogeny through synthesis of multi-gene phylogenetics and phylogenomics.</title>
        <authorList>
            <person name="Vandepol N."/>
            <person name="Liber J."/>
            <person name="Desiro A."/>
            <person name="Na H."/>
            <person name="Kennedy M."/>
            <person name="Barry K."/>
            <person name="Grigoriev I.V."/>
            <person name="Miller A.N."/>
            <person name="O'Donnell K."/>
            <person name="Stajich J.E."/>
            <person name="Bonito G."/>
        </authorList>
    </citation>
    <scope>NUCLEOTIDE SEQUENCE [LARGE SCALE GENOMIC DNA]</scope>
    <source>
        <strain evidence="7 8">AD045</strain>
    </source>
</reference>
<dbReference type="GO" id="GO:1990904">
    <property type="term" value="C:ribonucleoprotein complex"/>
    <property type="evidence" value="ECO:0007669"/>
    <property type="project" value="UniProtKB-KW"/>
</dbReference>
<gene>
    <name evidence="7" type="primary">SNRNP40</name>
    <name evidence="7" type="ORF">BGZ96_000083</name>
</gene>
<accession>A0ABQ7KGW6</accession>
<dbReference type="SMART" id="SM00320">
    <property type="entry name" value="WD40"/>
    <property type="match status" value="7"/>
</dbReference>
<dbReference type="PROSITE" id="PS00678">
    <property type="entry name" value="WD_REPEATS_1"/>
    <property type="match status" value="2"/>
</dbReference>
<dbReference type="PRINTS" id="PR00320">
    <property type="entry name" value="GPROTEINBRPT"/>
</dbReference>
<keyword evidence="3" id="KW-0677">Repeat</keyword>
<evidence type="ECO:0000313" key="8">
    <source>
        <dbReference type="Proteomes" id="UP001194696"/>
    </source>
</evidence>
<dbReference type="CDD" id="cd00200">
    <property type="entry name" value="WD40"/>
    <property type="match status" value="1"/>
</dbReference>
<evidence type="ECO:0000313" key="7">
    <source>
        <dbReference type="EMBL" id="KAG0298369.1"/>
    </source>
</evidence>
<evidence type="ECO:0000256" key="6">
    <source>
        <dbReference type="SAM" id="MobiDB-lite"/>
    </source>
</evidence>
<evidence type="ECO:0000256" key="2">
    <source>
        <dbReference type="ARBA" id="ARBA00022664"/>
    </source>
</evidence>
<proteinExistence type="predicted"/>
<dbReference type="InterPro" id="IPR036322">
    <property type="entry name" value="WD40_repeat_dom_sf"/>
</dbReference>
<dbReference type="InterPro" id="IPR015943">
    <property type="entry name" value="WD40/YVTN_repeat-like_dom_sf"/>
</dbReference>
<sequence length="383" mass="41885">MDKRKDPPTSEGVLIKRQKPEENTPSNAVTIQTKGSSGALIQTVMTRNEEAANHETSTKKEAHTDTQYTSVLRLKNGQNAVFAPHRQSAELYTCKFSPSGEHIASAGGEKSIYLWNTYGDCINYGIIKGHTGSILELHWSRDGSMIFTASTDKSCGVFDVQTGERIKRFKGHTSFVNSCSPARRGPELLASGSDDGSVKIWDLRAKNAVESFDSQYQITSVSFSDAGDLVFAGGIDNNIAAWDMRKKSVSYSLTGHMDTISGLSLSPDGNQLLSNAMDNTVRIWDVKPFSATGNRMLKVFEGAPHGIEKNLIRPAWSKDGAMIGVGAGDRTMVIWDTLTRKILYKLPGHKGCVNEVDFHPKEPIVVSCSTDKTMFLGEINPSK</sequence>
<feature type="repeat" description="WD" evidence="5">
    <location>
        <begin position="346"/>
        <end position="383"/>
    </location>
</feature>
<feature type="repeat" description="WD" evidence="5">
    <location>
        <begin position="218"/>
        <end position="252"/>
    </location>
</feature>
<dbReference type="PROSITE" id="PS50294">
    <property type="entry name" value="WD_REPEATS_REGION"/>
    <property type="match status" value="4"/>
</dbReference>
<keyword evidence="8" id="KW-1185">Reference proteome</keyword>
<dbReference type="InterPro" id="IPR019775">
    <property type="entry name" value="WD40_repeat_CS"/>
</dbReference>
<keyword evidence="2" id="KW-0507">mRNA processing</keyword>
<dbReference type="Proteomes" id="UP001194696">
    <property type="component" value="Unassembled WGS sequence"/>
</dbReference>
<comment type="caution">
    <text evidence="7">The sequence shown here is derived from an EMBL/GenBank/DDBJ whole genome shotgun (WGS) entry which is preliminary data.</text>
</comment>
<feature type="repeat" description="WD" evidence="5">
    <location>
        <begin position="127"/>
        <end position="168"/>
    </location>
</feature>
<feature type="repeat" description="WD" evidence="5">
    <location>
        <begin position="253"/>
        <end position="287"/>
    </location>
</feature>
<dbReference type="InterPro" id="IPR052234">
    <property type="entry name" value="U5_snRNP_Component"/>
</dbReference>
<feature type="repeat" description="WD" evidence="5">
    <location>
        <begin position="169"/>
        <end position="211"/>
    </location>
</feature>
<evidence type="ECO:0000256" key="1">
    <source>
        <dbReference type="ARBA" id="ARBA00022574"/>
    </source>
</evidence>